<dbReference type="GO" id="GO:0051213">
    <property type="term" value="F:dioxygenase activity"/>
    <property type="evidence" value="ECO:0007669"/>
    <property type="project" value="UniProtKB-KW"/>
</dbReference>
<dbReference type="PROSITE" id="PS51819">
    <property type="entry name" value="VOC"/>
    <property type="match status" value="1"/>
</dbReference>
<reference evidence="2 3" key="1">
    <citation type="submission" date="2017-08" db="EMBL/GenBank/DDBJ databases">
        <title>Substantial Increase in Enzyme Production by Combined Drug-Resistance Mutations in Paenibacillus agaridevorans.</title>
        <authorList>
            <person name="Tanaka Y."/>
            <person name="Funane K."/>
            <person name="Hosaka T."/>
            <person name="Shiwa Y."/>
            <person name="Fujita N."/>
            <person name="Miyazaki T."/>
            <person name="Yoshikawa H."/>
            <person name="Murakami K."/>
            <person name="Kasahara K."/>
            <person name="Inaoka T."/>
            <person name="Hiraga Y."/>
            <person name="Ochi K."/>
        </authorList>
    </citation>
    <scope>NUCLEOTIDE SEQUENCE [LARGE SCALE GENOMIC DNA]</scope>
    <source>
        <strain evidence="2 3">T-3040</strain>
    </source>
</reference>
<evidence type="ECO:0000313" key="3">
    <source>
        <dbReference type="Proteomes" id="UP000245202"/>
    </source>
</evidence>
<keyword evidence="2" id="KW-0560">Oxidoreductase</keyword>
<dbReference type="Proteomes" id="UP000245202">
    <property type="component" value="Unassembled WGS sequence"/>
</dbReference>
<dbReference type="RefSeq" id="WP_108995320.1">
    <property type="nucleotide sequence ID" value="NZ_BDQX01000362.1"/>
</dbReference>
<organism evidence="2 3">
    <name type="scientific">Paenibacillus agaridevorans</name>
    <dbReference type="NCBI Taxonomy" id="171404"/>
    <lineage>
        <taxon>Bacteria</taxon>
        <taxon>Bacillati</taxon>
        <taxon>Bacillota</taxon>
        <taxon>Bacilli</taxon>
        <taxon>Bacillales</taxon>
        <taxon>Paenibacillaceae</taxon>
        <taxon>Paenibacillus</taxon>
    </lineage>
</organism>
<dbReference type="EMBL" id="BDQX01000362">
    <property type="protein sequence ID" value="GBG10914.1"/>
    <property type="molecule type" value="Genomic_DNA"/>
</dbReference>
<dbReference type="SUPFAM" id="SSF54593">
    <property type="entry name" value="Glyoxalase/Bleomycin resistance protein/Dihydroxybiphenyl dioxygenase"/>
    <property type="match status" value="1"/>
</dbReference>
<name>A0A2R5F4B1_9BACL</name>
<keyword evidence="2" id="KW-0223">Dioxygenase</keyword>
<dbReference type="Gene3D" id="3.10.180.10">
    <property type="entry name" value="2,3-Dihydroxybiphenyl 1,2-Dioxygenase, domain 1"/>
    <property type="match status" value="1"/>
</dbReference>
<accession>A0A2R5F4B1</accession>
<keyword evidence="3" id="KW-1185">Reference proteome</keyword>
<dbReference type="InterPro" id="IPR029068">
    <property type="entry name" value="Glyas_Bleomycin-R_OHBP_Dase"/>
</dbReference>
<proteinExistence type="predicted"/>
<evidence type="ECO:0000259" key="1">
    <source>
        <dbReference type="PROSITE" id="PS51819"/>
    </source>
</evidence>
<feature type="domain" description="VOC" evidence="1">
    <location>
        <begin position="11"/>
        <end position="125"/>
    </location>
</feature>
<dbReference type="InterPro" id="IPR004360">
    <property type="entry name" value="Glyas_Fos-R_dOase_dom"/>
</dbReference>
<evidence type="ECO:0000313" key="2">
    <source>
        <dbReference type="EMBL" id="GBG10914.1"/>
    </source>
</evidence>
<dbReference type="AlphaFoldDB" id="A0A2R5F4B1"/>
<gene>
    <name evidence="2" type="ORF">PAT3040_05684</name>
</gene>
<comment type="caution">
    <text evidence="2">The sequence shown here is derived from an EMBL/GenBank/DDBJ whole genome shotgun (WGS) entry which is preliminary data.</text>
</comment>
<sequence>MSTSTSPIKNRICGTFMPVRDIERARDWYCKILGISETPEIMSGHLCPLPMQGAGLILDTMPMWGGKEPDGPPTYQSPAFMFATDDIESSYQFMKDNGVELVTGIENGHWFAFRDPDGNLLMVCK</sequence>
<protein>
    <submittedName>
        <fullName evidence="2">Glyoxalase/bleomycin resistance/dioxygenase family protein</fullName>
    </submittedName>
</protein>
<dbReference type="InterPro" id="IPR037523">
    <property type="entry name" value="VOC_core"/>
</dbReference>
<dbReference type="Pfam" id="PF00903">
    <property type="entry name" value="Glyoxalase"/>
    <property type="match status" value="1"/>
</dbReference>